<dbReference type="Proteomes" id="UP001165143">
    <property type="component" value="Unassembled WGS sequence"/>
</dbReference>
<gene>
    <name evidence="2" type="ORF">Kpho01_31440</name>
</gene>
<organism evidence="2 3">
    <name type="scientific">Kitasatospora phosalacinea</name>
    <dbReference type="NCBI Taxonomy" id="2065"/>
    <lineage>
        <taxon>Bacteria</taxon>
        <taxon>Bacillati</taxon>
        <taxon>Actinomycetota</taxon>
        <taxon>Actinomycetes</taxon>
        <taxon>Kitasatosporales</taxon>
        <taxon>Streptomycetaceae</taxon>
        <taxon>Kitasatospora</taxon>
    </lineage>
</organism>
<feature type="region of interest" description="Disordered" evidence="1">
    <location>
        <begin position="1"/>
        <end position="45"/>
    </location>
</feature>
<dbReference type="EMBL" id="BSRX01000016">
    <property type="protein sequence ID" value="GLW55133.1"/>
    <property type="molecule type" value="Genomic_DNA"/>
</dbReference>
<reference evidence="2" key="1">
    <citation type="submission" date="2023-02" db="EMBL/GenBank/DDBJ databases">
        <title>Kitasatospora phosalacinea NBRC 14362.</title>
        <authorList>
            <person name="Ichikawa N."/>
            <person name="Sato H."/>
            <person name="Tonouchi N."/>
        </authorList>
    </citation>
    <scope>NUCLEOTIDE SEQUENCE</scope>
    <source>
        <strain evidence="2">NBRC 14362</strain>
    </source>
</reference>
<protein>
    <submittedName>
        <fullName evidence="2">Uncharacterized protein</fullName>
    </submittedName>
</protein>
<evidence type="ECO:0000256" key="1">
    <source>
        <dbReference type="SAM" id="MobiDB-lite"/>
    </source>
</evidence>
<comment type="caution">
    <text evidence="2">The sequence shown here is derived from an EMBL/GenBank/DDBJ whole genome shotgun (WGS) entry which is preliminary data.</text>
</comment>
<sequence length="106" mass="11490">MSNAPQSGPNTSTGTYPPPPGALEPPRRQLLGSPGEADGGQFAGPHRTYAAVQFQELHGSLSRPLLPRALGRMDRQSPLPRINWAVTEGSWQQPEGPFRRRRALPG</sequence>
<evidence type="ECO:0000313" key="3">
    <source>
        <dbReference type="Proteomes" id="UP001165143"/>
    </source>
</evidence>
<feature type="compositionally biased region" description="Polar residues" evidence="1">
    <location>
        <begin position="1"/>
        <end position="15"/>
    </location>
</feature>
<accession>A0A9W6PHR7</accession>
<name>A0A9W6PHR7_9ACTN</name>
<evidence type="ECO:0000313" key="2">
    <source>
        <dbReference type="EMBL" id="GLW55133.1"/>
    </source>
</evidence>
<dbReference type="AlphaFoldDB" id="A0A9W6PHR7"/>
<proteinExistence type="predicted"/>